<dbReference type="OrthoDB" id="10002683at2"/>
<dbReference type="AlphaFoldDB" id="A0A2T3N9W0"/>
<name>A0A2T3N9W0_9GAMM</name>
<dbReference type="Proteomes" id="UP000241346">
    <property type="component" value="Unassembled WGS sequence"/>
</dbReference>
<evidence type="ECO:0000313" key="3">
    <source>
        <dbReference type="Proteomes" id="UP000241346"/>
    </source>
</evidence>
<evidence type="ECO:0000256" key="1">
    <source>
        <dbReference type="SAM" id="Phobius"/>
    </source>
</evidence>
<evidence type="ECO:0000313" key="2">
    <source>
        <dbReference type="EMBL" id="PSW10264.1"/>
    </source>
</evidence>
<dbReference type="RefSeq" id="WP_107299680.1">
    <property type="nucleotide sequence ID" value="NZ_PYMB01000011.1"/>
</dbReference>
<feature type="transmembrane region" description="Helical" evidence="1">
    <location>
        <begin position="18"/>
        <end position="36"/>
    </location>
</feature>
<accession>A0A2T3N9W0</accession>
<sequence length="265" mass="30949">MEENRSAGEEKKSIGEKVVLYATFVIAVMSFTYNVYDIYQKQRSINSLSIFSDKTNQVYVEDNDYNALNSRFVFSNTGNRKIHILDAWLTAEVNEQYIDSLKEIGKHSEIIDSYKSLANAGEFSRDSSEWKVIQLNVGEVVEARVKGAMHFNPSDIYQILVSVPKNEKIRSRAREIYEITKNSRKPIKNYEDLRQLKILATRNSRYINLYLSVIVQFDDDKFITKKVLYDHVLYYKKLGVPDSPFYSMQLNSFFTRQNKHIELTL</sequence>
<keyword evidence="1" id="KW-0812">Transmembrane</keyword>
<organism evidence="2 3">
    <name type="scientific">Photobacterium rosenbergii</name>
    <dbReference type="NCBI Taxonomy" id="294936"/>
    <lineage>
        <taxon>Bacteria</taxon>
        <taxon>Pseudomonadati</taxon>
        <taxon>Pseudomonadota</taxon>
        <taxon>Gammaproteobacteria</taxon>
        <taxon>Vibrionales</taxon>
        <taxon>Vibrionaceae</taxon>
        <taxon>Photobacterium</taxon>
    </lineage>
</organism>
<keyword evidence="1" id="KW-1133">Transmembrane helix</keyword>
<gene>
    <name evidence="2" type="ORF">C9J01_18810</name>
</gene>
<dbReference type="EMBL" id="PYMB01000011">
    <property type="protein sequence ID" value="PSW10264.1"/>
    <property type="molecule type" value="Genomic_DNA"/>
</dbReference>
<keyword evidence="1" id="KW-0472">Membrane</keyword>
<protein>
    <submittedName>
        <fullName evidence="2">Uncharacterized protein</fullName>
    </submittedName>
</protein>
<proteinExistence type="predicted"/>
<reference evidence="2 3" key="1">
    <citation type="submission" date="2018-03" db="EMBL/GenBank/DDBJ databases">
        <title>Whole genome sequencing of Histamine producing bacteria.</title>
        <authorList>
            <person name="Butler K."/>
        </authorList>
    </citation>
    <scope>NUCLEOTIDE SEQUENCE [LARGE SCALE GENOMIC DNA]</scope>
    <source>
        <strain evidence="2 3">DSM 19138</strain>
    </source>
</reference>
<comment type="caution">
    <text evidence="2">The sequence shown here is derived from an EMBL/GenBank/DDBJ whole genome shotgun (WGS) entry which is preliminary data.</text>
</comment>